<gene>
    <name evidence="1" type="ORF">GMST_31620</name>
</gene>
<name>A0A6V8MLV0_9BACT</name>
<dbReference type="Proteomes" id="UP000556026">
    <property type="component" value="Unassembled WGS sequence"/>
</dbReference>
<reference evidence="2" key="1">
    <citation type="submission" date="2020-06" db="EMBL/GenBank/DDBJ databases">
        <title>Draft genomic sequence of Geomonas sp. Red330.</title>
        <authorList>
            <person name="Itoh H."/>
            <person name="Zhenxing X."/>
            <person name="Ushijima N."/>
            <person name="Masuda Y."/>
            <person name="Shiratori Y."/>
            <person name="Senoo K."/>
        </authorList>
    </citation>
    <scope>NUCLEOTIDE SEQUENCE [LARGE SCALE GENOMIC DNA]</scope>
    <source>
        <strain evidence="2">Red330</strain>
    </source>
</reference>
<proteinExistence type="predicted"/>
<organism evidence="1 2">
    <name type="scientific">Geomonas silvestris</name>
    <dbReference type="NCBI Taxonomy" id="2740184"/>
    <lineage>
        <taxon>Bacteria</taxon>
        <taxon>Pseudomonadati</taxon>
        <taxon>Thermodesulfobacteriota</taxon>
        <taxon>Desulfuromonadia</taxon>
        <taxon>Geobacterales</taxon>
        <taxon>Geobacteraceae</taxon>
        <taxon>Geomonas</taxon>
    </lineage>
</organism>
<comment type="caution">
    <text evidence="1">The sequence shown here is derived from an EMBL/GenBank/DDBJ whole genome shotgun (WGS) entry which is preliminary data.</text>
</comment>
<protein>
    <submittedName>
        <fullName evidence="1">Uncharacterized protein</fullName>
    </submittedName>
</protein>
<keyword evidence="2" id="KW-1185">Reference proteome</keyword>
<accession>A0A6V8MLV0</accession>
<sequence length="204" mass="23562">MAVKGYNDNVFINCPFDQNFLPIFHAKIFAIFDCGFTARCALEEDDGGDVRIEKIVRIINKCRYGIHDISRTELCAETKLPRFNMPLELGIFLGARKYGNPEQRKKSCLITDVERYRFQIFISDIAGQDIRAHEGNPHNAIRVVRDWLRSASKRTSIPGGAAIIERYEKFKEELPLICLNARIREEELTFNDYATLVSEWLRTV</sequence>
<evidence type="ECO:0000313" key="2">
    <source>
        <dbReference type="Proteomes" id="UP000556026"/>
    </source>
</evidence>
<dbReference type="AlphaFoldDB" id="A0A6V8MLV0"/>
<dbReference type="EMBL" id="BLXX01000010">
    <property type="protein sequence ID" value="GFO60837.1"/>
    <property type="molecule type" value="Genomic_DNA"/>
</dbReference>
<dbReference type="RefSeq" id="WP_183355640.1">
    <property type="nucleotide sequence ID" value="NZ_BLXX01000010.1"/>
</dbReference>
<evidence type="ECO:0000313" key="1">
    <source>
        <dbReference type="EMBL" id="GFO60837.1"/>
    </source>
</evidence>